<dbReference type="STRING" id="1798474.A2118_01130"/>
<reference evidence="1 2" key="1">
    <citation type="journal article" date="2016" name="Nat. Commun.">
        <title>Thousands of microbial genomes shed light on interconnected biogeochemical processes in an aquifer system.</title>
        <authorList>
            <person name="Anantharaman K."/>
            <person name="Brown C.T."/>
            <person name="Hug L.A."/>
            <person name="Sharon I."/>
            <person name="Castelle C.J."/>
            <person name="Probst A.J."/>
            <person name="Thomas B.C."/>
            <person name="Singh A."/>
            <person name="Wilkins M.J."/>
            <person name="Karaoz U."/>
            <person name="Brodie E.L."/>
            <person name="Williams K.H."/>
            <person name="Hubbard S.S."/>
            <person name="Banfield J.F."/>
        </authorList>
    </citation>
    <scope>NUCLEOTIDE SEQUENCE [LARGE SCALE GENOMIC DNA]</scope>
</reference>
<evidence type="ECO:0000313" key="2">
    <source>
        <dbReference type="Proteomes" id="UP000179014"/>
    </source>
</evidence>
<dbReference type="EMBL" id="MFKN01000036">
    <property type="protein sequence ID" value="OGG39934.1"/>
    <property type="molecule type" value="Genomic_DNA"/>
</dbReference>
<protein>
    <submittedName>
        <fullName evidence="1">Uncharacterized protein</fullName>
    </submittedName>
</protein>
<comment type="caution">
    <text evidence="1">The sequence shown here is derived from an EMBL/GenBank/DDBJ whole genome shotgun (WGS) entry which is preliminary data.</text>
</comment>
<organism evidence="1 2">
    <name type="scientific">Candidatus Kaiserbacteria bacterium GWA2_50_9</name>
    <dbReference type="NCBI Taxonomy" id="1798474"/>
    <lineage>
        <taxon>Bacteria</taxon>
        <taxon>Candidatus Kaiseribacteriota</taxon>
    </lineage>
</organism>
<proteinExistence type="predicted"/>
<accession>A0A1F6BSM6</accession>
<dbReference type="Proteomes" id="UP000179014">
    <property type="component" value="Unassembled WGS sequence"/>
</dbReference>
<gene>
    <name evidence="1" type="ORF">A2118_01130</name>
</gene>
<name>A0A1F6BSM6_9BACT</name>
<dbReference type="AlphaFoldDB" id="A0A1F6BSM6"/>
<evidence type="ECO:0000313" key="1">
    <source>
        <dbReference type="EMBL" id="OGG39934.1"/>
    </source>
</evidence>
<sequence length="137" mass="14297">MNPKRLWVAAAIIAVVIFVGFVLSVPHTRDVEETAFSQKVTTVVPFVTLHDSFKKGLHTITGSIEAPNACTDITAQAFLSGDASSPAGIVVALSMPEDSGICLQVPTRMNFSVTISAPAQLPITATVNGLAATTTKS</sequence>